<evidence type="ECO:0000256" key="6">
    <source>
        <dbReference type="SAM" id="Phobius"/>
    </source>
</evidence>
<feature type="transmembrane region" description="Helical" evidence="6">
    <location>
        <begin position="163"/>
        <end position="181"/>
    </location>
</feature>
<evidence type="ECO:0000256" key="5">
    <source>
        <dbReference type="ARBA" id="ARBA00023136"/>
    </source>
</evidence>
<dbReference type="GO" id="GO:0005886">
    <property type="term" value="C:plasma membrane"/>
    <property type="evidence" value="ECO:0007669"/>
    <property type="project" value="UniProtKB-SubCell"/>
</dbReference>
<keyword evidence="2" id="KW-1003">Cell membrane</keyword>
<dbReference type="Pfam" id="PF12679">
    <property type="entry name" value="ABC2_membrane_2"/>
    <property type="match status" value="1"/>
</dbReference>
<keyword evidence="3 6" id="KW-0812">Transmembrane</keyword>
<dbReference type="PANTHER" id="PTHR30294:SF29">
    <property type="entry name" value="MULTIDRUG ABC TRANSPORTER PERMEASE YBHS-RELATED"/>
    <property type="match status" value="1"/>
</dbReference>
<reference evidence="8" key="1">
    <citation type="submission" date="2016-04" db="EMBL/GenBank/DDBJ databases">
        <authorList>
            <person name="Chen L."/>
            <person name="Zhuang W."/>
            <person name="Wang G."/>
        </authorList>
    </citation>
    <scope>NUCLEOTIDE SEQUENCE [LARGE SCALE GENOMIC DNA]</scope>
    <source>
        <strain evidence="8">17621</strain>
    </source>
</reference>
<evidence type="ECO:0000313" key="8">
    <source>
        <dbReference type="Proteomes" id="UP000192610"/>
    </source>
</evidence>
<feature type="transmembrane region" description="Helical" evidence="6">
    <location>
        <begin position="12"/>
        <end position="35"/>
    </location>
</feature>
<dbReference type="STRING" id="354355.SAMN05660816_01294"/>
<feature type="transmembrane region" description="Helical" evidence="6">
    <location>
        <begin position="136"/>
        <end position="156"/>
    </location>
</feature>
<dbReference type="OrthoDB" id="9794512at2"/>
<dbReference type="NCBIfam" id="TIGR03518">
    <property type="entry name" value="ABC_perm_GldF"/>
    <property type="match status" value="1"/>
</dbReference>
<dbReference type="PANTHER" id="PTHR30294">
    <property type="entry name" value="MEMBRANE COMPONENT OF ABC TRANSPORTER YHHJ-RELATED"/>
    <property type="match status" value="1"/>
</dbReference>
<dbReference type="InterPro" id="IPR051449">
    <property type="entry name" value="ABC-2_transporter_component"/>
</dbReference>
<keyword evidence="5 6" id="KW-0472">Membrane</keyword>
<dbReference type="AlphaFoldDB" id="A0A1V9ELW2"/>
<comment type="subcellular location">
    <subcellularLocation>
        <location evidence="1">Cell membrane</location>
        <topology evidence="1">Multi-pass membrane protein</topology>
    </subcellularLocation>
</comment>
<gene>
    <name evidence="7" type="ORF">A4H97_06340</name>
</gene>
<sequence>MWSVCKKEFRQFFSSLTGYIAIVVFLLLNGLFLFVFPDTNILDFGFATLDKFFELAPWILLLLIPAITMRSFADEFKGGTFEILQTKPLSRWQLVSGKYFGALGVVIIALIPTIIYPISIQQLAATGGGIDMGGTIGSYIGLVLLAGVFVAIGIACSSFTSNAVVAFIAAAFLCFVLYSGFNAISRIQALQAGADYYIEMLGIDFHYRSVSRGVVDSRDIIYFLSVILFFLIFTNRNLLKR</sequence>
<proteinExistence type="predicted"/>
<comment type="caution">
    <text evidence="7">The sequence shown here is derived from an EMBL/GenBank/DDBJ whole genome shotgun (WGS) entry which is preliminary data.</text>
</comment>
<dbReference type="RefSeq" id="WP_081201131.1">
    <property type="nucleotide sequence ID" value="NZ_FOCZ01000002.1"/>
</dbReference>
<dbReference type="Proteomes" id="UP000192610">
    <property type="component" value="Unassembled WGS sequence"/>
</dbReference>
<feature type="transmembrane region" description="Helical" evidence="6">
    <location>
        <begin position="55"/>
        <end position="73"/>
    </location>
</feature>
<keyword evidence="4 6" id="KW-1133">Transmembrane helix</keyword>
<name>A0A1V9ELW2_9BACT</name>
<evidence type="ECO:0000313" key="7">
    <source>
        <dbReference type="EMBL" id="OQP47127.1"/>
    </source>
</evidence>
<feature type="transmembrane region" description="Helical" evidence="6">
    <location>
        <begin position="94"/>
        <end position="116"/>
    </location>
</feature>
<dbReference type="GO" id="GO:0140359">
    <property type="term" value="F:ABC-type transporter activity"/>
    <property type="evidence" value="ECO:0007669"/>
    <property type="project" value="InterPro"/>
</dbReference>
<protein>
    <submittedName>
        <fullName evidence="7">Gliding motility-associated ABC transporter permease subunit GldF</fullName>
    </submittedName>
</protein>
<evidence type="ECO:0000256" key="4">
    <source>
        <dbReference type="ARBA" id="ARBA00022989"/>
    </source>
</evidence>
<feature type="transmembrane region" description="Helical" evidence="6">
    <location>
        <begin position="220"/>
        <end position="239"/>
    </location>
</feature>
<organism evidence="7 8">
    <name type="scientific">Niastella yeongjuensis</name>
    <dbReference type="NCBI Taxonomy" id="354355"/>
    <lineage>
        <taxon>Bacteria</taxon>
        <taxon>Pseudomonadati</taxon>
        <taxon>Bacteroidota</taxon>
        <taxon>Chitinophagia</taxon>
        <taxon>Chitinophagales</taxon>
        <taxon>Chitinophagaceae</taxon>
        <taxon>Niastella</taxon>
    </lineage>
</organism>
<evidence type="ECO:0000256" key="2">
    <source>
        <dbReference type="ARBA" id="ARBA00022475"/>
    </source>
</evidence>
<accession>A0A1V9ELW2</accession>
<dbReference type="EMBL" id="LVXG01000023">
    <property type="protein sequence ID" value="OQP47127.1"/>
    <property type="molecule type" value="Genomic_DNA"/>
</dbReference>
<evidence type="ECO:0000256" key="1">
    <source>
        <dbReference type="ARBA" id="ARBA00004651"/>
    </source>
</evidence>
<dbReference type="InterPro" id="IPR019860">
    <property type="entry name" value="Motility-assoc_ABC_perm_GldF"/>
</dbReference>
<keyword evidence="8" id="KW-1185">Reference proteome</keyword>
<evidence type="ECO:0000256" key="3">
    <source>
        <dbReference type="ARBA" id="ARBA00022692"/>
    </source>
</evidence>